<comment type="cofactor">
    <cofactor evidence="1 6">
        <name>pyridoxal 5'-phosphate</name>
        <dbReference type="ChEBI" id="CHEBI:597326"/>
    </cofactor>
</comment>
<organism evidence="7 8">
    <name type="scientific">Ensifer adhaerens</name>
    <name type="common">Sinorhizobium morelense</name>
    <dbReference type="NCBI Taxonomy" id="106592"/>
    <lineage>
        <taxon>Bacteria</taxon>
        <taxon>Pseudomonadati</taxon>
        <taxon>Pseudomonadota</taxon>
        <taxon>Alphaproteobacteria</taxon>
        <taxon>Hyphomicrobiales</taxon>
        <taxon>Rhizobiaceae</taxon>
        <taxon>Sinorhizobium/Ensifer group</taxon>
        <taxon>Ensifer</taxon>
    </lineage>
</organism>
<dbReference type="GO" id="GO:0008483">
    <property type="term" value="F:transaminase activity"/>
    <property type="evidence" value="ECO:0007669"/>
    <property type="project" value="UniProtKB-KW"/>
</dbReference>
<dbReference type="Gene3D" id="3.90.1150.170">
    <property type="match status" value="1"/>
</dbReference>
<dbReference type="PRINTS" id="PR00800">
    <property type="entry name" value="YHDCRBOXLASE"/>
</dbReference>
<dbReference type="Gene3D" id="3.40.640.10">
    <property type="entry name" value="Type I PLP-dependent aspartate aminotransferase-like (Major domain)"/>
    <property type="match status" value="1"/>
</dbReference>
<dbReference type="InterPro" id="IPR015422">
    <property type="entry name" value="PyrdxlP-dep_Trfase_small"/>
</dbReference>
<evidence type="ECO:0000256" key="6">
    <source>
        <dbReference type="RuleBase" id="RU000382"/>
    </source>
</evidence>
<comment type="similarity">
    <text evidence="2 6">Belongs to the group II decarboxylase family.</text>
</comment>
<evidence type="ECO:0000256" key="1">
    <source>
        <dbReference type="ARBA" id="ARBA00001933"/>
    </source>
</evidence>
<keyword evidence="7" id="KW-0808">Transferase</keyword>
<dbReference type="InterPro" id="IPR015424">
    <property type="entry name" value="PyrdxlP-dep_Trfase"/>
</dbReference>
<evidence type="ECO:0000256" key="5">
    <source>
        <dbReference type="ARBA" id="ARBA00023239"/>
    </source>
</evidence>
<dbReference type="PANTHER" id="PTHR11999:SF70">
    <property type="entry name" value="MIP05841P"/>
    <property type="match status" value="1"/>
</dbReference>
<dbReference type="Gene3D" id="3.90.1150.10">
    <property type="entry name" value="Aspartate Aminotransferase, domain 1"/>
    <property type="match status" value="1"/>
</dbReference>
<protein>
    <submittedName>
        <fullName evidence="7">Aspartate aminotransferase family protein</fullName>
    </submittedName>
</protein>
<keyword evidence="4 6" id="KW-0663">Pyridoxal phosphate</keyword>
<reference evidence="7 8" key="1">
    <citation type="submission" date="2023-03" db="EMBL/GenBank/DDBJ databases">
        <title>Comparative genome and transcriptome analysis combination mining strategies for increasing vitamin B12 production of Ensifer adhaerens strain.</title>
        <authorList>
            <person name="Yongheng L."/>
        </authorList>
    </citation>
    <scope>NUCLEOTIDE SEQUENCE [LARGE SCALE GENOMIC DNA]</scope>
    <source>
        <strain evidence="7 8">Casida A-T305</strain>
        <plasmid evidence="7 8">unnamedB</plasmid>
    </source>
</reference>
<sequence>MGAFTQPELLATLETLDPPDWSSVSALAHRIIDDAVGHLGRVRERPVWQPLPEEIEALYQAPVPDRPTPLEDVYRQVKDTVLAYPMGNIHPRFWSWYMGSGNFTGALGDFLAAIQGSNLGGGRHAAALVDQQVVGWLRDMIGFPEAASGTLVSGGSVANLVGLTVARNAMAGIDLREEGVAALTEPMRFYASDQVHSCHRKAVETLGLGNKALRRIPTDSRYRIDLEALRAAIAEDRARGFRPACVIGTAGTVNSGAVDDLTALAGIAAEENLWFHVDGCIGALLSIAPENAWRVKGIERADSVALDPHKWLHAPFEVGCALVRDRAKHRETFAVSPEFLQGMPRGIASGQWLHEFGFQTSRGFAALKVWMALMEHGIAKFGRLIDQNVAQAAFLADLVRSNPPLELIVEPEINIVCFRYAPQGLNEERLKETNLEIMLRLQETGVAALSDTTIRGKHCLRAAICNHRTRPDDLNLLISEVLRIGREIAQS</sequence>
<dbReference type="InterPro" id="IPR015421">
    <property type="entry name" value="PyrdxlP-dep_Trfase_major"/>
</dbReference>
<dbReference type="Pfam" id="PF00282">
    <property type="entry name" value="Pyridoxal_deC"/>
    <property type="match status" value="1"/>
</dbReference>
<keyword evidence="7" id="KW-0032">Aminotransferase</keyword>
<dbReference type="InterPro" id="IPR002129">
    <property type="entry name" value="PyrdxlP-dep_de-COase"/>
</dbReference>
<evidence type="ECO:0000256" key="3">
    <source>
        <dbReference type="ARBA" id="ARBA00022793"/>
    </source>
</evidence>
<evidence type="ECO:0000313" key="8">
    <source>
        <dbReference type="Proteomes" id="UP001214094"/>
    </source>
</evidence>
<dbReference type="InterPro" id="IPR010977">
    <property type="entry name" value="Aromatic_deC"/>
</dbReference>
<dbReference type="GeneID" id="29523065"/>
<keyword evidence="5 6" id="KW-0456">Lyase</keyword>
<evidence type="ECO:0000256" key="4">
    <source>
        <dbReference type="ARBA" id="ARBA00022898"/>
    </source>
</evidence>
<keyword evidence="3" id="KW-0210">Decarboxylase</keyword>
<evidence type="ECO:0000256" key="2">
    <source>
        <dbReference type="ARBA" id="ARBA00009533"/>
    </source>
</evidence>
<dbReference type="EMBL" id="CP121310">
    <property type="protein sequence ID" value="WFP94634.1"/>
    <property type="molecule type" value="Genomic_DNA"/>
</dbReference>
<dbReference type="PANTHER" id="PTHR11999">
    <property type="entry name" value="GROUP II PYRIDOXAL-5-PHOSPHATE DECARBOXYLASE"/>
    <property type="match status" value="1"/>
</dbReference>
<geneLocation type="plasmid" evidence="7 8">
    <name>unnamedB</name>
</geneLocation>
<dbReference type="SUPFAM" id="SSF53383">
    <property type="entry name" value="PLP-dependent transferases"/>
    <property type="match status" value="1"/>
</dbReference>
<dbReference type="RefSeq" id="WP_034796176.1">
    <property type="nucleotide sequence ID" value="NZ_CP015882.1"/>
</dbReference>
<keyword evidence="7" id="KW-0614">Plasmid</keyword>
<accession>A0ABY8HT91</accession>
<proteinExistence type="inferred from homology"/>
<keyword evidence="8" id="KW-1185">Reference proteome</keyword>
<evidence type="ECO:0000313" key="7">
    <source>
        <dbReference type="EMBL" id="WFP94634.1"/>
    </source>
</evidence>
<gene>
    <name evidence="7" type="ORF">P4B07_33055</name>
</gene>
<dbReference type="Proteomes" id="UP001214094">
    <property type="component" value="Plasmid unnamedB"/>
</dbReference>
<name>A0ABY8HT91_ENSAD</name>
<dbReference type="CDD" id="cd06450">
    <property type="entry name" value="DOPA_deC_like"/>
    <property type="match status" value="1"/>
</dbReference>